<dbReference type="Proteomes" id="UP000603453">
    <property type="component" value="Unassembled WGS sequence"/>
</dbReference>
<proteinExistence type="predicted"/>
<reference evidence="1" key="1">
    <citation type="submission" date="2020-12" db="EMBL/GenBank/DDBJ databases">
        <title>Metabolic potential, ecology and presence of endohyphal bacteria is reflected in genomic diversity of Mucoromycotina.</title>
        <authorList>
            <person name="Muszewska A."/>
            <person name="Okrasinska A."/>
            <person name="Steczkiewicz K."/>
            <person name="Drgas O."/>
            <person name="Orlowska M."/>
            <person name="Perlinska-Lenart U."/>
            <person name="Aleksandrzak-Piekarczyk T."/>
            <person name="Szatraj K."/>
            <person name="Zielenkiewicz U."/>
            <person name="Pilsyk S."/>
            <person name="Malc E."/>
            <person name="Mieczkowski P."/>
            <person name="Kruszewska J.S."/>
            <person name="Biernat P."/>
            <person name="Pawlowska J."/>
        </authorList>
    </citation>
    <scope>NUCLEOTIDE SEQUENCE</scope>
    <source>
        <strain evidence="1">WA0000017839</strain>
    </source>
</reference>
<name>A0A8H7V3M0_9FUNG</name>
<dbReference type="AlphaFoldDB" id="A0A8H7V3M0"/>
<evidence type="ECO:0000313" key="1">
    <source>
        <dbReference type="EMBL" id="KAG2208941.1"/>
    </source>
</evidence>
<dbReference type="EMBL" id="JAEPRD010000017">
    <property type="protein sequence ID" value="KAG2208941.1"/>
    <property type="molecule type" value="Genomic_DNA"/>
</dbReference>
<comment type="caution">
    <text evidence="1">The sequence shown here is derived from an EMBL/GenBank/DDBJ whole genome shotgun (WGS) entry which is preliminary data.</text>
</comment>
<keyword evidence="2" id="KW-1185">Reference proteome</keyword>
<accession>A0A8H7V3M0</accession>
<gene>
    <name evidence="1" type="ORF">INT47_011081</name>
</gene>
<sequence>MAGRADIEESSPACTVVGEVIKNATIAPTPTKYLKIIQAKIHLGKSVGKTTLINTDSVPTTAVGYDICVVELPRYPSNAKFSEDHRKLLQESKNNGDHVYKATCVPKKLKSRLKNTSIQISANIGEMNPTRLQADGLYTEKIGSVYIPYDVANLMRSF</sequence>
<evidence type="ECO:0000313" key="2">
    <source>
        <dbReference type="Proteomes" id="UP000603453"/>
    </source>
</evidence>
<protein>
    <submittedName>
        <fullName evidence="1">Uncharacterized protein</fullName>
    </submittedName>
</protein>
<organism evidence="1 2">
    <name type="scientific">Mucor saturninus</name>
    <dbReference type="NCBI Taxonomy" id="64648"/>
    <lineage>
        <taxon>Eukaryota</taxon>
        <taxon>Fungi</taxon>
        <taxon>Fungi incertae sedis</taxon>
        <taxon>Mucoromycota</taxon>
        <taxon>Mucoromycotina</taxon>
        <taxon>Mucoromycetes</taxon>
        <taxon>Mucorales</taxon>
        <taxon>Mucorineae</taxon>
        <taxon>Mucoraceae</taxon>
        <taxon>Mucor</taxon>
    </lineage>
</organism>